<comment type="catalytic activity">
    <reaction evidence="6">
        <text>beta-D-fructose 6-phosphate + diphosphate = beta-D-fructose 1,6-bisphosphate + phosphate + H(+)</text>
        <dbReference type="Rhea" id="RHEA:13613"/>
        <dbReference type="ChEBI" id="CHEBI:15378"/>
        <dbReference type="ChEBI" id="CHEBI:32966"/>
        <dbReference type="ChEBI" id="CHEBI:33019"/>
        <dbReference type="ChEBI" id="CHEBI:43474"/>
        <dbReference type="ChEBI" id="CHEBI:57634"/>
        <dbReference type="EC" id="2.7.1.90"/>
    </reaction>
</comment>
<evidence type="ECO:0000259" key="7">
    <source>
        <dbReference type="Pfam" id="PF00365"/>
    </source>
</evidence>
<keyword evidence="2 6" id="KW-0808">Transferase</keyword>
<organism evidence="8 9">
    <name type="scientific">Granulimonas faecalis</name>
    <dbReference type="NCBI Taxonomy" id="2894155"/>
    <lineage>
        <taxon>Bacteria</taxon>
        <taxon>Bacillati</taxon>
        <taxon>Actinomycetota</taxon>
        <taxon>Coriobacteriia</taxon>
        <taxon>Coriobacteriales</taxon>
        <taxon>Kribbibacteriaceae</taxon>
        <taxon>Granulimonas</taxon>
    </lineage>
</organism>
<comment type="function">
    <text evidence="6">Catalyzes the phosphorylation of D-fructose 6-phosphate, the first committing step of glycolysis. Uses inorganic phosphate (PPi) as phosphoryl donor instead of ATP like common ATP-dependent phosphofructokinases (ATP-PFKs), which renders the reaction reversible, and can thus function both in glycolysis and gluconeogenesis. Consistently, PPi-PFK can replace the enzymes of both the forward (ATP-PFK) and reverse (fructose-bisphosphatase (FBPase)) reactions.</text>
</comment>
<feature type="domain" description="Phosphofructokinase" evidence="7">
    <location>
        <begin position="11"/>
        <end position="329"/>
    </location>
</feature>
<keyword evidence="6" id="KW-0324">Glycolysis</keyword>
<comment type="similarity">
    <text evidence="6">Belongs to the phosphofructokinase type A (PFKA) family. PPi-dependent PFK group II subfamily. Clade 'B2' sub-subfamily.</text>
</comment>
<comment type="cofactor">
    <cofactor evidence="1 6">
        <name>Mg(2+)</name>
        <dbReference type="ChEBI" id="CHEBI:18420"/>
    </cofactor>
</comment>
<dbReference type="InterPro" id="IPR000023">
    <property type="entry name" value="Phosphofructokinase_dom"/>
</dbReference>
<dbReference type="HAMAP" id="MF_01978">
    <property type="entry name" value="Phosphofructokinase_II_B2"/>
    <property type="match status" value="1"/>
</dbReference>
<feature type="binding site" evidence="6">
    <location>
        <position position="118"/>
    </location>
    <ligand>
        <name>Mg(2+)</name>
        <dbReference type="ChEBI" id="CHEBI:18420"/>
        <note>catalytic</note>
    </ligand>
</feature>
<dbReference type="EMBL" id="BQKC01000001">
    <property type="protein sequence ID" value="GJM56017.1"/>
    <property type="molecule type" value="Genomic_DNA"/>
</dbReference>
<comment type="activity regulation">
    <text evidence="6">Non-allosteric.</text>
</comment>
<dbReference type="PRINTS" id="PR00476">
    <property type="entry name" value="PHFRCTKINASE"/>
</dbReference>
<dbReference type="InterPro" id="IPR035966">
    <property type="entry name" value="PKF_sf"/>
</dbReference>
<keyword evidence="3 6" id="KW-0479">Metal-binding</keyword>
<dbReference type="Proteomes" id="UP001055025">
    <property type="component" value="Unassembled WGS sequence"/>
</dbReference>
<dbReference type="InterPro" id="IPR050929">
    <property type="entry name" value="PFKA"/>
</dbReference>
<dbReference type="AlphaFoldDB" id="A0AAV5B3E7"/>
<accession>A0AAV5B3E7</accession>
<name>A0AAV5B3E7_9ACTN</name>
<keyword evidence="5 6" id="KW-0460">Magnesium</keyword>
<comment type="caution">
    <text evidence="8">The sequence shown here is derived from an EMBL/GenBank/DDBJ whole genome shotgun (WGS) entry which is preliminary data.</text>
</comment>
<feature type="active site" description="Proton acceptor" evidence="6">
    <location>
        <position position="148"/>
    </location>
</feature>
<feature type="binding site" evidence="6">
    <location>
        <position position="249"/>
    </location>
    <ligand>
        <name>substrate</name>
    </ligand>
</feature>
<dbReference type="InterPro" id="IPR022953">
    <property type="entry name" value="ATP_PFK"/>
</dbReference>
<evidence type="ECO:0000313" key="8">
    <source>
        <dbReference type="EMBL" id="GJM56017.1"/>
    </source>
</evidence>
<dbReference type="GO" id="GO:0005737">
    <property type="term" value="C:cytoplasm"/>
    <property type="evidence" value="ECO:0007669"/>
    <property type="project" value="UniProtKB-SubCell"/>
</dbReference>
<proteinExistence type="inferred from homology"/>
<dbReference type="Pfam" id="PF00365">
    <property type="entry name" value="PFK"/>
    <property type="match status" value="1"/>
</dbReference>
<sequence length="415" mass="43917">MAPQESWNATVLVGQSGGPTAAINATLAGVFECAHQLGARVLGMRNGIEGVLAGRVVDLDGLLSDPLQLDLLRRTPASLLGSCRYKLPDPDGDTAPFERLFSRFETLGVDAVLYIGGNDSMDTIEKLARYGERAGSPIRFMGVPKTIDNDMVGTDHTPGYGSAAKFVACAVKEVARDSAAYFLKSVTVVEIMGRDAGWLTAASTLAGRPGAGGPDIILLPEAPLDVDAFVAAVEGLLEERDTVVVAASEGVVRADGEPLFRDESVGIDAFGHVATQSGVGRYLAALVKGRLGVKTRAVEFSTLQRCASHLASATDLEEASTLGGVAVQAAKDGCTGMVPVMRREHNRPYSVSYGLSAISAVANRVRPVPAEWIRPDGMGVTDEMREYVRPLIQGEAAPTFVEGLPWHLWLPEEDA</sequence>
<dbReference type="Gene3D" id="3.40.50.460">
    <property type="entry name" value="Phosphofructokinase domain"/>
    <property type="match status" value="1"/>
</dbReference>
<dbReference type="GO" id="GO:0046872">
    <property type="term" value="F:metal ion binding"/>
    <property type="evidence" value="ECO:0007669"/>
    <property type="project" value="UniProtKB-KW"/>
</dbReference>
<keyword evidence="4 6" id="KW-0418">Kinase</keyword>
<dbReference type="PANTHER" id="PTHR45770">
    <property type="entry name" value="ATP-DEPENDENT 6-PHOSPHOFRUCTOKINASE 1"/>
    <property type="match status" value="1"/>
</dbReference>
<evidence type="ECO:0000313" key="9">
    <source>
        <dbReference type="Proteomes" id="UP001055025"/>
    </source>
</evidence>
<evidence type="ECO:0000256" key="6">
    <source>
        <dbReference type="HAMAP-Rule" id="MF_01978"/>
    </source>
</evidence>
<evidence type="ECO:0000256" key="4">
    <source>
        <dbReference type="ARBA" id="ARBA00022777"/>
    </source>
</evidence>
<comment type="caution">
    <text evidence="6">Lacks conserved residue(s) required for the propagation of feature annotation.</text>
</comment>
<comment type="subcellular location">
    <subcellularLocation>
        <location evidence="6">Cytoplasm</location>
    </subcellularLocation>
</comment>
<evidence type="ECO:0000256" key="5">
    <source>
        <dbReference type="ARBA" id="ARBA00022842"/>
    </source>
</evidence>
<evidence type="ECO:0000256" key="2">
    <source>
        <dbReference type="ARBA" id="ARBA00022679"/>
    </source>
</evidence>
<feature type="site" description="Important for catalytic activity and substrate specificity; stabilizes the transition state when the phosphoryl donor is PPi; prevents ATP from binding by mimicking the alpha-phosphate group of ATP" evidence="6">
    <location>
        <position position="119"/>
    </location>
</feature>
<feature type="binding site" evidence="6">
    <location>
        <begin position="192"/>
        <end position="194"/>
    </location>
    <ligand>
        <name>substrate</name>
    </ligand>
</feature>
<dbReference type="InterPro" id="IPR011404">
    <property type="entry name" value="PPi-PFK"/>
</dbReference>
<evidence type="ECO:0000256" key="1">
    <source>
        <dbReference type="ARBA" id="ARBA00001946"/>
    </source>
</evidence>
<evidence type="ECO:0000256" key="3">
    <source>
        <dbReference type="ARBA" id="ARBA00022723"/>
    </source>
</evidence>
<feature type="site" description="Important for catalytic activity; stabilizes the transition state when the phosphoryl donor is PPi" evidence="6">
    <location>
        <position position="145"/>
    </location>
</feature>
<dbReference type="GO" id="GO:0003872">
    <property type="term" value="F:6-phosphofructokinase activity"/>
    <property type="evidence" value="ECO:0007669"/>
    <property type="project" value="UniProtKB-UniRule"/>
</dbReference>
<dbReference type="RefSeq" id="WP_251173799.1">
    <property type="nucleotide sequence ID" value="NZ_BQKC01000001.1"/>
</dbReference>
<dbReference type="EC" id="2.7.1.90" evidence="6"/>
<comment type="subunit">
    <text evidence="6">Homodimer.</text>
</comment>
<keyword evidence="9" id="KW-1185">Reference proteome</keyword>
<feature type="binding site" evidence="6">
    <location>
        <begin position="146"/>
        <end position="148"/>
    </location>
    <ligand>
        <name>substrate</name>
    </ligand>
</feature>
<dbReference type="PIRSF" id="PIRSF036483">
    <property type="entry name" value="PFK_XF0274"/>
    <property type="match status" value="1"/>
</dbReference>
<dbReference type="SUPFAM" id="SSF53784">
    <property type="entry name" value="Phosphofructokinase"/>
    <property type="match status" value="1"/>
</dbReference>
<reference evidence="8" key="1">
    <citation type="journal article" date="2022" name="Int. J. Syst. Evol. Microbiol.">
        <title>Granulimonas faecalis gen. nov., sp. nov., and Leptogranulimonas caecicola gen. nov., sp. nov., novel lactate-producing Atopobiaceae bacteria isolated from mouse intestines, and an emended description of the family Atopobiaceae.</title>
        <authorList>
            <person name="Morinaga K."/>
            <person name="Kusada H."/>
            <person name="Sakamoto S."/>
            <person name="Murakami T."/>
            <person name="Toyoda A."/>
            <person name="Mori H."/>
            <person name="Meng X.Y."/>
            <person name="Takashino M."/>
            <person name="Murotomi K."/>
            <person name="Tamaki H."/>
        </authorList>
    </citation>
    <scope>NUCLEOTIDE SEQUENCE</scope>
    <source>
        <strain evidence="8">OPF53</strain>
    </source>
</reference>
<protein>
    <recommendedName>
        <fullName evidence="6">Pyrophosphate--fructose 6-phosphate 1-phosphotransferase</fullName>
        <ecNumber evidence="6">2.7.1.90</ecNumber>
    </recommendedName>
    <alternativeName>
        <fullName evidence="6">6-phosphofructokinase, pyrophosphate dependent</fullName>
    </alternativeName>
    <alternativeName>
        <fullName evidence="6">PPi-dependent phosphofructokinase</fullName>
        <shortName evidence="6">PPi-PFK</shortName>
    </alternativeName>
    <alternativeName>
        <fullName evidence="6">Pyrophosphate-dependent 6-phosphofructose-1-kinase</fullName>
    </alternativeName>
</protein>
<dbReference type="GO" id="GO:0006002">
    <property type="term" value="P:fructose 6-phosphate metabolic process"/>
    <property type="evidence" value="ECO:0007669"/>
    <property type="project" value="InterPro"/>
</dbReference>
<dbReference type="NCBIfam" id="NF010675">
    <property type="entry name" value="PRK14072.1"/>
    <property type="match status" value="1"/>
</dbReference>
<feature type="binding site" evidence="6">
    <location>
        <position position="18"/>
    </location>
    <ligand>
        <name>diphosphate</name>
        <dbReference type="ChEBI" id="CHEBI:33019"/>
    </ligand>
</feature>
<gene>
    <name evidence="6 8" type="primary">pfp</name>
    <name evidence="8" type="ORF">ATOP_16720</name>
</gene>
<dbReference type="Gene3D" id="3.40.50.450">
    <property type="match status" value="1"/>
</dbReference>
<comment type="pathway">
    <text evidence="6">Carbohydrate degradation; glycolysis; D-glyceraldehyde 3-phosphate and glycerone phosphate from D-glucose: step 3/4.</text>
</comment>
<dbReference type="GO" id="GO:0047334">
    <property type="term" value="F:diphosphate-fructose-6-phosphate 1-phosphotransferase activity"/>
    <property type="evidence" value="ECO:0007669"/>
    <property type="project" value="UniProtKB-EC"/>
</dbReference>
<keyword evidence="6" id="KW-0963">Cytoplasm</keyword>